<feature type="chain" id="PRO_5019731972" description="Protein quiver" evidence="1">
    <location>
        <begin position="20"/>
        <end position="115"/>
    </location>
</feature>
<evidence type="ECO:0008006" key="4">
    <source>
        <dbReference type="Google" id="ProtNLM"/>
    </source>
</evidence>
<evidence type="ECO:0000313" key="2">
    <source>
        <dbReference type="EMBL" id="RZB40811.1"/>
    </source>
</evidence>
<protein>
    <recommendedName>
        <fullName evidence="4">Protein quiver</fullName>
    </recommendedName>
</protein>
<dbReference type="SUPFAM" id="SSF57302">
    <property type="entry name" value="Snake toxin-like"/>
    <property type="match status" value="1"/>
</dbReference>
<reference evidence="2 3" key="1">
    <citation type="submission" date="2017-03" db="EMBL/GenBank/DDBJ databases">
        <title>Genome of the blue death feigning beetle - Asbolus verrucosus.</title>
        <authorList>
            <person name="Rider S.D."/>
        </authorList>
    </citation>
    <scope>NUCLEOTIDE SEQUENCE [LARGE SCALE GENOMIC DNA]</scope>
    <source>
        <strain evidence="2">Butters</strain>
        <tissue evidence="2">Head and leg muscle</tissue>
    </source>
</reference>
<feature type="signal peptide" evidence="1">
    <location>
        <begin position="1"/>
        <end position="19"/>
    </location>
</feature>
<organism evidence="2 3">
    <name type="scientific">Asbolus verrucosus</name>
    <name type="common">Desert ironclad beetle</name>
    <dbReference type="NCBI Taxonomy" id="1661398"/>
    <lineage>
        <taxon>Eukaryota</taxon>
        <taxon>Metazoa</taxon>
        <taxon>Ecdysozoa</taxon>
        <taxon>Arthropoda</taxon>
        <taxon>Hexapoda</taxon>
        <taxon>Insecta</taxon>
        <taxon>Pterygota</taxon>
        <taxon>Neoptera</taxon>
        <taxon>Endopterygota</taxon>
        <taxon>Coleoptera</taxon>
        <taxon>Polyphaga</taxon>
        <taxon>Cucujiformia</taxon>
        <taxon>Tenebrionidae</taxon>
        <taxon>Pimeliinae</taxon>
        <taxon>Asbolus</taxon>
    </lineage>
</organism>
<gene>
    <name evidence="2" type="ORF">BDFB_003039</name>
</gene>
<proteinExistence type="predicted"/>
<dbReference type="AlphaFoldDB" id="A0A482VCG9"/>
<dbReference type="EMBL" id="QDEB01115816">
    <property type="protein sequence ID" value="RZB40811.1"/>
    <property type="molecule type" value="Genomic_DNA"/>
</dbReference>
<keyword evidence="3" id="KW-1185">Reference proteome</keyword>
<evidence type="ECO:0000313" key="3">
    <source>
        <dbReference type="Proteomes" id="UP000292052"/>
    </source>
</evidence>
<comment type="caution">
    <text evidence="2">The sequence shown here is derived from an EMBL/GenBank/DDBJ whole genome shotgun (WGS) entry which is preliminary data.</text>
</comment>
<dbReference type="Proteomes" id="UP000292052">
    <property type="component" value="Unassembled WGS sequence"/>
</dbReference>
<dbReference type="InterPro" id="IPR045860">
    <property type="entry name" value="Snake_toxin-like_sf"/>
</dbReference>
<keyword evidence="1" id="KW-0732">Signal</keyword>
<accession>A0A482VCG9</accession>
<name>A0A482VCG9_ASBVE</name>
<dbReference type="STRING" id="1661398.A0A482VCG9"/>
<evidence type="ECO:0000256" key="1">
    <source>
        <dbReference type="SAM" id="SignalP"/>
    </source>
</evidence>
<dbReference type="OrthoDB" id="6331233at2759"/>
<sequence>MKRVLIVVFLICFCKAAVALWCYTCSVGEEDVDTACIYHPEQVTKTDCNKKYCTIVRQEYKNPPEKIASMFRGCQDYPLFINNTIEDATYRIYYTACQDELCNDGSGKLPIKVDE</sequence>